<feature type="compositionally biased region" description="Polar residues" evidence="1">
    <location>
        <begin position="255"/>
        <end position="272"/>
    </location>
</feature>
<dbReference type="AlphaFoldDB" id="A0A4P9ZSW9"/>
<evidence type="ECO:0000313" key="2">
    <source>
        <dbReference type="EMBL" id="RKP35590.1"/>
    </source>
</evidence>
<evidence type="ECO:0000313" key="3">
    <source>
        <dbReference type="Proteomes" id="UP000268162"/>
    </source>
</evidence>
<dbReference type="Proteomes" id="UP000268162">
    <property type="component" value="Unassembled WGS sequence"/>
</dbReference>
<accession>A0A4P9ZSW9</accession>
<feature type="compositionally biased region" description="Polar residues" evidence="1">
    <location>
        <begin position="352"/>
        <end position="374"/>
    </location>
</feature>
<feature type="region of interest" description="Disordered" evidence="1">
    <location>
        <begin position="349"/>
        <end position="394"/>
    </location>
</feature>
<evidence type="ECO:0000256" key="1">
    <source>
        <dbReference type="SAM" id="MobiDB-lite"/>
    </source>
</evidence>
<proteinExistence type="predicted"/>
<feature type="region of interest" description="Disordered" evidence="1">
    <location>
        <begin position="1"/>
        <end position="22"/>
    </location>
</feature>
<keyword evidence="3" id="KW-1185">Reference proteome</keyword>
<feature type="region of interest" description="Disordered" evidence="1">
    <location>
        <begin position="40"/>
        <end position="79"/>
    </location>
</feature>
<dbReference type="EMBL" id="ML002832">
    <property type="protein sequence ID" value="RKP35590.1"/>
    <property type="molecule type" value="Genomic_DNA"/>
</dbReference>
<name>A0A4P9ZSW9_9FUNG</name>
<organism evidence="2 3">
    <name type="scientific">Dimargaris cristalligena</name>
    <dbReference type="NCBI Taxonomy" id="215637"/>
    <lineage>
        <taxon>Eukaryota</taxon>
        <taxon>Fungi</taxon>
        <taxon>Fungi incertae sedis</taxon>
        <taxon>Zoopagomycota</taxon>
        <taxon>Kickxellomycotina</taxon>
        <taxon>Dimargaritomycetes</taxon>
        <taxon>Dimargaritales</taxon>
        <taxon>Dimargaritaceae</taxon>
        <taxon>Dimargaris</taxon>
    </lineage>
</organism>
<sequence>MSRPGVNRRNVPQTATADDPNRWLSSYQLEYTWKVRDEPIQKATNHVGSSATTQSQPPTSSASPHSSQSPSTAQSATLGSAQHMHYQICAKSMADSRTSQPPPPLSADAVAAGLYHTCPTCVNLPPNYIPPVSDRNHHHHNQHPHPHQHQLHYHHHPSSHPHFPHRHPSSFRPHRPKAAPTKPRLGRRVLSASAALGSHRSNSAHAGNPRNGVSNGQADSADDWESIVDDTTTSPRHGDGIHHRSSNSPAGLATTKPSHSSLDSTSKNSTDGRPTLIPVGPPHILPSQRPIHISDNRPPTSDSTPTASGSGGLFTHLQEYIAHNTTQIQTNVTLLDELNERMANNVKRLKQQQKTPLQSGPDQTQPYPSTSSAPRSHRPAPLSSMPTYRDTSPVMAPLTSTKVGKVDSQSANSRIREISKEAANTIRILKFALAPPMAQ</sequence>
<gene>
    <name evidence="2" type="ORF">BJ085DRAFT_35343</name>
</gene>
<feature type="region of interest" description="Disordered" evidence="1">
    <location>
        <begin position="134"/>
        <end position="312"/>
    </location>
</feature>
<feature type="compositionally biased region" description="Polar residues" evidence="1">
    <location>
        <begin position="297"/>
        <end position="308"/>
    </location>
</feature>
<protein>
    <submittedName>
        <fullName evidence="2">Uncharacterized protein</fullName>
    </submittedName>
</protein>
<reference evidence="3" key="1">
    <citation type="journal article" date="2018" name="Nat. Microbiol.">
        <title>Leveraging single-cell genomics to expand the fungal tree of life.</title>
        <authorList>
            <person name="Ahrendt S.R."/>
            <person name="Quandt C.A."/>
            <person name="Ciobanu D."/>
            <person name="Clum A."/>
            <person name="Salamov A."/>
            <person name="Andreopoulos B."/>
            <person name="Cheng J.F."/>
            <person name="Woyke T."/>
            <person name="Pelin A."/>
            <person name="Henrissat B."/>
            <person name="Reynolds N.K."/>
            <person name="Benny G.L."/>
            <person name="Smith M.E."/>
            <person name="James T.Y."/>
            <person name="Grigoriev I.V."/>
        </authorList>
    </citation>
    <scope>NUCLEOTIDE SEQUENCE [LARGE SCALE GENOMIC DNA]</scope>
    <source>
        <strain evidence="3">RSA 468</strain>
    </source>
</reference>
<feature type="compositionally biased region" description="Polar residues" evidence="1">
    <location>
        <begin position="199"/>
        <end position="218"/>
    </location>
</feature>
<feature type="compositionally biased region" description="Basic residues" evidence="1">
    <location>
        <begin position="136"/>
        <end position="177"/>
    </location>
</feature>
<feature type="compositionally biased region" description="Low complexity" evidence="1">
    <location>
        <begin position="49"/>
        <end position="76"/>
    </location>
</feature>